<proteinExistence type="predicted"/>
<keyword evidence="3" id="KW-1185">Reference proteome</keyword>
<evidence type="ECO:0000313" key="3">
    <source>
        <dbReference type="Proteomes" id="UP000198651"/>
    </source>
</evidence>
<evidence type="ECO:0000256" key="1">
    <source>
        <dbReference type="SAM" id="Phobius"/>
    </source>
</evidence>
<dbReference type="EMBL" id="LN906597">
    <property type="protein sequence ID" value="CUT18034.1"/>
    <property type="molecule type" value="Genomic_DNA"/>
</dbReference>
<dbReference type="OrthoDB" id="10013656at2"/>
<keyword evidence="1" id="KW-0812">Transmembrane</keyword>
<protein>
    <submittedName>
        <fullName evidence="2">Putative membrane protein</fullName>
    </submittedName>
</protein>
<gene>
    <name evidence="2" type="ORF">Ark11_1226</name>
</gene>
<organism evidence="2 3">
    <name type="scientific">Candidatus Ichthyocystis hellenicum</name>
    <dbReference type="NCBI Taxonomy" id="1561003"/>
    <lineage>
        <taxon>Bacteria</taxon>
        <taxon>Pseudomonadati</taxon>
        <taxon>Pseudomonadota</taxon>
        <taxon>Betaproteobacteria</taxon>
        <taxon>Burkholderiales</taxon>
        <taxon>Candidatus Ichthyocystis</taxon>
    </lineage>
</organism>
<keyword evidence="1" id="KW-0472">Membrane</keyword>
<reference evidence="3" key="1">
    <citation type="submission" date="2015-11" db="EMBL/GenBank/DDBJ databases">
        <authorList>
            <person name="Seth-Smith H.M.B."/>
        </authorList>
    </citation>
    <scope>NUCLEOTIDE SEQUENCE [LARGE SCALE GENOMIC DNA]</scope>
    <source>
        <strain evidence="3">2013Ark11</strain>
    </source>
</reference>
<dbReference type="Proteomes" id="UP000198651">
    <property type="component" value="Chromosome I"/>
</dbReference>
<evidence type="ECO:0000313" key="2">
    <source>
        <dbReference type="EMBL" id="CUT18034.1"/>
    </source>
</evidence>
<sequence>MNFGNKYVNSLVSSEEVRSVIDHDQEDEDQSDDESSVTNCSSLTTIYQPHPDNSHCIIGKAKAKEDECCGSTIFSIINNIRRSTTSLINRSAAPIRSLFMLACFSNFVELAIGGNETIEPDLTKAFLSNLCLMVYISDFPYTRGASTSRYDLRSYLQNISGTDLINCGMKKVEELTEIFSKYNGTKKLDIISKMVSKSAGMFELGIYENAKLNSSDENTALDVVMNRSSVAYGPKDDVNMDICGSIMKYACSPTDVGDERHDLGHIKSVSLIVLVVFVIPAMIVSCCALNNYRKSRRTKNPTFNVEVINSQDYAERNAPDILDPSLCLIPEYFLETNESTVTDMTSCEQHEENKYMEDLVEYYSSDHVEPDYTCTKEKSTQGISKLQQHNAFIVRHTLETISEEDESNSCFDEYNSYFDESDSYC</sequence>
<dbReference type="RefSeq" id="WP_092490581.1">
    <property type="nucleotide sequence ID" value="NZ_LN906597.1"/>
</dbReference>
<dbReference type="AlphaFoldDB" id="A0A0S4M555"/>
<accession>A0A0S4M555</accession>
<keyword evidence="1" id="KW-1133">Transmembrane helix</keyword>
<name>A0A0S4M555_9BURK</name>
<feature type="transmembrane region" description="Helical" evidence="1">
    <location>
        <begin position="269"/>
        <end position="289"/>
    </location>
</feature>